<dbReference type="InterPro" id="IPR013098">
    <property type="entry name" value="Ig_I-set"/>
</dbReference>
<feature type="region of interest" description="Disordered" evidence="4">
    <location>
        <begin position="79"/>
        <end position="104"/>
    </location>
</feature>
<evidence type="ECO:0000256" key="1">
    <source>
        <dbReference type="ARBA" id="ARBA00022729"/>
    </source>
</evidence>
<accession>A0AA40HF47</accession>
<dbReference type="GO" id="GO:0005886">
    <property type="term" value="C:plasma membrane"/>
    <property type="evidence" value="ECO:0007669"/>
    <property type="project" value="TreeGrafter"/>
</dbReference>
<feature type="region of interest" description="Disordered" evidence="4">
    <location>
        <begin position="1"/>
        <end position="62"/>
    </location>
</feature>
<keyword evidence="3" id="KW-0393">Immunoglobulin domain</keyword>
<evidence type="ECO:0000256" key="4">
    <source>
        <dbReference type="SAM" id="MobiDB-lite"/>
    </source>
</evidence>
<keyword evidence="2" id="KW-0325">Glycoprotein</keyword>
<proteinExistence type="predicted"/>
<protein>
    <recommendedName>
        <fullName evidence="5">Immunoglobulin domain-containing protein</fullName>
    </recommendedName>
</protein>
<dbReference type="AlphaFoldDB" id="A0AA40HF47"/>
<dbReference type="PANTHER" id="PTHR44427">
    <property type="entry name" value="CARCINOEMBRYONIC ANTIGEN-RELATED CELL ADHESION MOLECULE 19"/>
    <property type="match status" value="1"/>
</dbReference>
<keyword evidence="7" id="KW-1185">Reference proteome</keyword>
<dbReference type="GO" id="GO:1990782">
    <property type="term" value="F:protein tyrosine kinase binding"/>
    <property type="evidence" value="ECO:0007669"/>
    <property type="project" value="TreeGrafter"/>
</dbReference>
<feature type="domain" description="Immunoglobulin" evidence="5">
    <location>
        <begin position="352"/>
        <end position="433"/>
    </location>
</feature>
<gene>
    <name evidence="6" type="ORF">QTO34_010316</name>
</gene>
<keyword evidence="1" id="KW-0732">Signal</keyword>
<dbReference type="GO" id="GO:0009986">
    <property type="term" value="C:cell surface"/>
    <property type="evidence" value="ECO:0007669"/>
    <property type="project" value="TreeGrafter"/>
</dbReference>
<evidence type="ECO:0000313" key="6">
    <source>
        <dbReference type="EMBL" id="KAK1330130.1"/>
    </source>
</evidence>
<feature type="compositionally biased region" description="Polar residues" evidence="4">
    <location>
        <begin position="39"/>
        <end position="54"/>
    </location>
</feature>
<evidence type="ECO:0000313" key="7">
    <source>
        <dbReference type="Proteomes" id="UP001177744"/>
    </source>
</evidence>
<dbReference type="EMBL" id="JAULJE010000021">
    <property type="protein sequence ID" value="KAK1330130.1"/>
    <property type="molecule type" value="Genomic_DNA"/>
</dbReference>
<dbReference type="InterPro" id="IPR003599">
    <property type="entry name" value="Ig_sub"/>
</dbReference>
<dbReference type="GO" id="GO:0007165">
    <property type="term" value="P:signal transduction"/>
    <property type="evidence" value="ECO:0007669"/>
    <property type="project" value="TreeGrafter"/>
</dbReference>
<dbReference type="SUPFAM" id="SSF48726">
    <property type="entry name" value="Immunoglobulin"/>
    <property type="match status" value="2"/>
</dbReference>
<dbReference type="Gene3D" id="2.60.40.10">
    <property type="entry name" value="Immunoglobulins"/>
    <property type="match status" value="2"/>
</dbReference>
<dbReference type="Pfam" id="PF07679">
    <property type="entry name" value="I-set"/>
    <property type="match status" value="1"/>
</dbReference>
<sequence length="434" mass="47340">MAAPEAFGRPGAPRTDSQPAPAQSKAKAGELSGFCAGSLRSSAGWSSEPGTGRQQRPAIKPKRDCLSVCAAKAFESLAPGGFRKPGARRTDRQPAPPRSKAKAGELSVCLRRRKAFRKPPPRWRLSEGLGHQRTDSQLVHQEGGTAVWTEVPGSLSGPRGLLSEGGTEQAAVTMEFPAASAHRGLVPWLGLLLAVFPSCLTIWIPPTTSEFAIVSTIAAEGQDVFLSISTIPPDVIGFSWYRGRVARYHNFIGYIQFGTSNYLRGLGNTGRETALFDGTLVIRNVTRRDDGIYMVEALLPNFQRETGYGSLTVHESGLRSLRQEQCPRSQAHTQSFSPSMSSQGQCVAHTPSHKTTVTENEEAVLMPSYSNARSTYWLFNATSLRLRERMKLSQDRSTLTINPVRREDAGNYQSKASNIISSFESAPVELDVKY</sequence>
<dbReference type="Proteomes" id="UP001177744">
    <property type="component" value="Unassembled WGS sequence"/>
</dbReference>
<comment type="caution">
    <text evidence="6">The sequence shown here is derived from an EMBL/GenBank/DDBJ whole genome shotgun (WGS) entry which is preliminary data.</text>
</comment>
<organism evidence="6 7">
    <name type="scientific">Cnephaeus nilssonii</name>
    <name type="common">Northern bat</name>
    <name type="synonym">Eptesicus nilssonii</name>
    <dbReference type="NCBI Taxonomy" id="3371016"/>
    <lineage>
        <taxon>Eukaryota</taxon>
        <taxon>Metazoa</taxon>
        <taxon>Chordata</taxon>
        <taxon>Craniata</taxon>
        <taxon>Vertebrata</taxon>
        <taxon>Euteleostomi</taxon>
        <taxon>Mammalia</taxon>
        <taxon>Eutheria</taxon>
        <taxon>Laurasiatheria</taxon>
        <taxon>Chiroptera</taxon>
        <taxon>Yangochiroptera</taxon>
        <taxon>Vespertilionidae</taxon>
        <taxon>Cnephaeus</taxon>
    </lineage>
</organism>
<evidence type="ECO:0000259" key="5">
    <source>
        <dbReference type="SMART" id="SM00409"/>
    </source>
</evidence>
<dbReference type="InterPro" id="IPR036179">
    <property type="entry name" value="Ig-like_dom_sf"/>
</dbReference>
<dbReference type="InterPro" id="IPR013783">
    <property type="entry name" value="Ig-like_fold"/>
</dbReference>
<name>A0AA40HF47_CNENI</name>
<feature type="domain" description="Immunoglobulin" evidence="5">
    <location>
        <begin position="213"/>
        <end position="314"/>
    </location>
</feature>
<dbReference type="InterPro" id="IPR050831">
    <property type="entry name" value="CEA_cell_adhesion"/>
</dbReference>
<evidence type="ECO:0000256" key="2">
    <source>
        <dbReference type="ARBA" id="ARBA00023180"/>
    </source>
</evidence>
<evidence type="ECO:0000256" key="3">
    <source>
        <dbReference type="ARBA" id="ARBA00023319"/>
    </source>
</evidence>
<dbReference type="GO" id="GO:0002682">
    <property type="term" value="P:regulation of immune system process"/>
    <property type="evidence" value="ECO:0007669"/>
    <property type="project" value="TreeGrafter"/>
</dbReference>
<dbReference type="SMART" id="SM00409">
    <property type="entry name" value="IG"/>
    <property type="match status" value="2"/>
</dbReference>
<dbReference type="PANTHER" id="PTHR44427:SF1">
    <property type="entry name" value="CARCINOEMBRYONIC ANTIGEN-RELATED CELL ADHESION MOLECULE 1"/>
    <property type="match status" value="1"/>
</dbReference>
<reference evidence="6" key="1">
    <citation type="submission" date="2023-06" db="EMBL/GenBank/DDBJ databases">
        <title>Reference genome for the Northern bat (Eptesicus nilssonii), a most northern bat species.</title>
        <authorList>
            <person name="Laine V.N."/>
            <person name="Pulliainen A.T."/>
            <person name="Lilley T.M."/>
        </authorList>
    </citation>
    <scope>NUCLEOTIDE SEQUENCE</scope>
    <source>
        <strain evidence="6">BLF_Eptnil</strain>
        <tissue evidence="6">Kidney</tissue>
    </source>
</reference>